<dbReference type="AlphaFoldDB" id="A0A1W2FXC0"/>
<sequence>MKPHGYGDIADVSGGTEADAPSPWRAYQSQSTRAAAEMVPIGVLRVGPSPRTDGVSDAHVRALAEMDTPMPPIIVHRPTMRVIDGVHRLRATELSARDHIEVRFFDGDEDDAFVLAVEANTSNGLPLSLADRKAAAARIVMTHPLRSDRWIAAVSGLAATTVGTIRKCSTVGNGQSNTRIGRDGRLRPIDSAEGRRLAGELMRADPNRSLRDIARAVGIAPSTVLDVRNRLRCGEDLVPARRERESGPRAASSAPRRQVSDRTEPDLDPVVIMQTLRKDPSLRFNETGRALLRWLDNHTMISEAVPPVDGIPAHCVTTVAALARHNARFWAEFSERIGDLDQDGDGFLAGQAR</sequence>
<accession>A0A1W2FXC0</accession>
<protein>
    <submittedName>
        <fullName evidence="3">ParB-like nuclease domain-containing protein</fullName>
    </submittedName>
</protein>
<dbReference type="OrthoDB" id="3701787at2"/>
<dbReference type="RefSeq" id="WP_143447160.1">
    <property type="nucleotide sequence ID" value="NZ_FWXV01000015.1"/>
</dbReference>
<dbReference type="SUPFAM" id="SSF110849">
    <property type="entry name" value="ParB/Sulfiredoxin"/>
    <property type="match status" value="1"/>
</dbReference>
<keyword evidence="4" id="KW-1185">Reference proteome</keyword>
<feature type="domain" description="ParB-like N-terminal" evidence="2">
    <location>
        <begin position="37"/>
        <end position="121"/>
    </location>
</feature>
<dbReference type="Proteomes" id="UP000192674">
    <property type="component" value="Unassembled WGS sequence"/>
</dbReference>
<evidence type="ECO:0000313" key="3">
    <source>
        <dbReference type="EMBL" id="SMD26531.1"/>
    </source>
</evidence>
<evidence type="ECO:0000259" key="2">
    <source>
        <dbReference type="SMART" id="SM00470"/>
    </source>
</evidence>
<organism evidence="3 4">
    <name type="scientific">Kibdelosporangium aridum</name>
    <dbReference type="NCBI Taxonomy" id="2030"/>
    <lineage>
        <taxon>Bacteria</taxon>
        <taxon>Bacillati</taxon>
        <taxon>Actinomycetota</taxon>
        <taxon>Actinomycetes</taxon>
        <taxon>Pseudonocardiales</taxon>
        <taxon>Pseudonocardiaceae</taxon>
        <taxon>Kibdelosporangium</taxon>
    </lineage>
</organism>
<feature type="compositionally biased region" description="Basic and acidic residues" evidence="1">
    <location>
        <begin position="238"/>
        <end position="247"/>
    </location>
</feature>
<feature type="region of interest" description="Disordered" evidence="1">
    <location>
        <begin position="1"/>
        <end position="23"/>
    </location>
</feature>
<dbReference type="EMBL" id="FWXV01000015">
    <property type="protein sequence ID" value="SMD26531.1"/>
    <property type="molecule type" value="Genomic_DNA"/>
</dbReference>
<dbReference type="InterPro" id="IPR003115">
    <property type="entry name" value="ParB_N"/>
</dbReference>
<name>A0A1W2FXC0_KIBAR</name>
<dbReference type="SMART" id="SM00470">
    <property type="entry name" value="ParB"/>
    <property type="match status" value="1"/>
</dbReference>
<evidence type="ECO:0000256" key="1">
    <source>
        <dbReference type="SAM" id="MobiDB-lite"/>
    </source>
</evidence>
<evidence type="ECO:0000313" key="4">
    <source>
        <dbReference type="Proteomes" id="UP000192674"/>
    </source>
</evidence>
<dbReference type="InterPro" id="IPR036086">
    <property type="entry name" value="ParB/Sulfiredoxin_sf"/>
</dbReference>
<feature type="region of interest" description="Disordered" evidence="1">
    <location>
        <begin position="238"/>
        <end position="265"/>
    </location>
</feature>
<gene>
    <name evidence="3" type="ORF">SAMN05661093_10114</name>
</gene>
<proteinExistence type="predicted"/>
<reference evidence="3 4" key="1">
    <citation type="submission" date="2017-04" db="EMBL/GenBank/DDBJ databases">
        <authorList>
            <person name="Afonso C.L."/>
            <person name="Miller P.J."/>
            <person name="Scott M.A."/>
            <person name="Spackman E."/>
            <person name="Goraichik I."/>
            <person name="Dimitrov K.M."/>
            <person name="Suarez D.L."/>
            <person name="Swayne D.E."/>
        </authorList>
    </citation>
    <scope>NUCLEOTIDE SEQUENCE [LARGE SCALE GENOMIC DNA]</scope>
    <source>
        <strain evidence="3 4">DSM 43828</strain>
    </source>
</reference>